<protein>
    <recommendedName>
        <fullName evidence="2">DUF6532 domain-containing protein</fullName>
    </recommendedName>
</protein>
<gene>
    <name evidence="3" type="ORF">SCLCIDRAFT_133624</name>
</gene>
<evidence type="ECO:0000313" key="4">
    <source>
        <dbReference type="Proteomes" id="UP000053989"/>
    </source>
</evidence>
<organism evidence="3 4">
    <name type="scientific">Scleroderma citrinum Foug A</name>
    <dbReference type="NCBI Taxonomy" id="1036808"/>
    <lineage>
        <taxon>Eukaryota</taxon>
        <taxon>Fungi</taxon>
        <taxon>Dikarya</taxon>
        <taxon>Basidiomycota</taxon>
        <taxon>Agaricomycotina</taxon>
        <taxon>Agaricomycetes</taxon>
        <taxon>Agaricomycetidae</taxon>
        <taxon>Boletales</taxon>
        <taxon>Sclerodermatineae</taxon>
        <taxon>Sclerodermataceae</taxon>
        <taxon>Scleroderma</taxon>
    </lineage>
</organism>
<dbReference type="InParanoid" id="A0A0C3DIQ4"/>
<dbReference type="HOGENOM" id="CLU_038181_0_1_1"/>
<dbReference type="AlphaFoldDB" id="A0A0C3DIQ4"/>
<feature type="domain" description="DUF6532" evidence="2">
    <location>
        <begin position="69"/>
        <end position="264"/>
    </location>
</feature>
<sequence length="325" mass="36551">MDEGSENEDEENSKEGRDVEEDEVDDEEEEHTQVDNPETTVVKAQKLTEHEGRPRAKDYDDVTQEFVIAAIGDYQAHLCAESPMPDHTQESTFLNASWAKVLQTTSVNLVRTPQLAKLITSHGSQVRGELKTKLRPLVEIIFNFHSSQTKSAIKKNRALAEELKEGANFAFKHWALVQDDRHGFLKAPIIQKIVNTMWFANKNDEGIKYQTWFKPFPLPALALILTVIECCIDEWTTGTQTDIAFTVHDYRGVYDSHLKCLQDFDEATKEFGVLKGICAKIYEDGCIHSGAPALSTQPQNVVSVQIIASAIKEHQEGSTTEDESE</sequence>
<keyword evidence="4" id="KW-1185">Reference proteome</keyword>
<proteinExistence type="predicted"/>
<dbReference type="OrthoDB" id="3249407at2759"/>
<dbReference type="EMBL" id="KN822125">
    <property type="protein sequence ID" value="KIM55946.1"/>
    <property type="molecule type" value="Genomic_DNA"/>
</dbReference>
<reference evidence="3 4" key="1">
    <citation type="submission" date="2014-04" db="EMBL/GenBank/DDBJ databases">
        <authorList>
            <consortium name="DOE Joint Genome Institute"/>
            <person name="Kuo A."/>
            <person name="Kohler A."/>
            <person name="Nagy L.G."/>
            <person name="Floudas D."/>
            <person name="Copeland A."/>
            <person name="Barry K.W."/>
            <person name="Cichocki N."/>
            <person name="Veneault-Fourrey C."/>
            <person name="LaButti K."/>
            <person name="Lindquist E.A."/>
            <person name="Lipzen A."/>
            <person name="Lundell T."/>
            <person name="Morin E."/>
            <person name="Murat C."/>
            <person name="Sun H."/>
            <person name="Tunlid A."/>
            <person name="Henrissat B."/>
            <person name="Grigoriev I.V."/>
            <person name="Hibbett D.S."/>
            <person name="Martin F."/>
            <person name="Nordberg H.P."/>
            <person name="Cantor M.N."/>
            <person name="Hua S.X."/>
        </authorList>
    </citation>
    <scope>NUCLEOTIDE SEQUENCE [LARGE SCALE GENOMIC DNA]</scope>
    <source>
        <strain evidence="3 4">Foug A</strain>
    </source>
</reference>
<dbReference type="Pfam" id="PF20149">
    <property type="entry name" value="DUF6532"/>
    <property type="match status" value="1"/>
</dbReference>
<dbReference type="Proteomes" id="UP000053989">
    <property type="component" value="Unassembled WGS sequence"/>
</dbReference>
<feature type="region of interest" description="Disordered" evidence="1">
    <location>
        <begin position="1"/>
        <end position="59"/>
    </location>
</feature>
<accession>A0A0C3DIQ4</accession>
<reference evidence="4" key="2">
    <citation type="submission" date="2015-01" db="EMBL/GenBank/DDBJ databases">
        <title>Evolutionary Origins and Diversification of the Mycorrhizal Mutualists.</title>
        <authorList>
            <consortium name="DOE Joint Genome Institute"/>
            <consortium name="Mycorrhizal Genomics Consortium"/>
            <person name="Kohler A."/>
            <person name="Kuo A."/>
            <person name="Nagy L.G."/>
            <person name="Floudas D."/>
            <person name="Copeland A."/>
            <person name="Barry K.W."/>
            <person name="Cichocki N."/>
            <person name="Veneault-Fourrey C."/>
            <person name="LaButti K."/>
            <person name="Lindquist E.A."/>
            <person name="Lipzen A."/>
            <person name="Lundell T."/>
            <person name="Morin E."/>
            <person name="Murat C."/>
            <person name="Riley R."/>
            <person name="Ohm R."/>
            <person name="Sun H."/>
            <person name="Tunlid A."/>
            <person name="Henrissat B."/>
            <person name="Grigoriev I.V."/>
            <person name="Hibbett D.S."/>
            <person name="Martin F."/>
        </authorList>
    </citation>
    <scope>NUCLEOTIDE SEQUENCE [LARGE SCALE GENOMIC DNA]</scope>
    <source>
        <strain evidence="4">Foug A</strain>
    </source>
</reference>
<feature type="compositionally biased region" description="Basic and acidic residues" evidence="1">
    <location>
        <begin position="46"/>
        <end position="59"/>
    </location>
</feature>
<name>A0A0C3DIQ4_9AGAM</name>
<evidence type="ECO:0000256" key="1">
    <source>
        <dbReference type="SAM" id="MobiDB-lite"/>
    </source>
</evidence>
<dbReference type="InterPro" id="IPR045341">
    <property type="entry name" value="DUF6532"/>
</dbReference>
<feature type="compositionally biased region" description="Acidic residues" evidence="1">
    <location>
        <begin position="1"/>
        <end position="30"/>
    </location>
</feature>
<evidence type="ECO:0000313" key="3">
    <source>
        <dbReference type="EMBL" id="KIM55946.1"/>
    </source>
</evidence>
<evidence type="ECO:0000259" key="2">
    <source>
        <dbReference type="Pfam" id="PF20149"/>
    </source>
</evidence>
<dbReference type="STRING" id="1036808.A0A0C3DIQ4"/>